<dbReference type="SUPFAM" id="SSF55729">
    <property type="entry name" value="Acyl-CoA N-acyltransferases (Nat)"/>
    <property type="match status" value="1"/>
</dbReference>
<dbReference type="GO" id="GO:0004343">
    <property type="term" value="F:glucosamine 6-phosphate N-acetyltransferase activity"/>
    <property type="evidence" value="ECO:0007669"/>
    <property type="project" value="TreeGrafter"/>
</dbReference>
<evidence type="ECO:0000259" key="1">
    <source>
        <dbReference type="PROSITE" id="PS51186"/>
    </source>
</evidence>
<dbReference type="Gene3D" id="3.40.630.30">
    <property type="match status" value="1"/>
</dbReference>
<evidence type="ECO:0000313" key="2">
    <source>
        <dbReference type="EMBL" id="SLM29657.1"/>
    </source>
</evidence>
<proteinExistence type="predicted"/>
<gene>
    <name evidence="2" type="ORF">MTBBW1_1920004</name>
</gene>
<dbReference type="CDD" id="cd04301">
    <property type="entry name" value="NAT_SF"/>
    <property type="match status" value="1"/>
</dbReference>
<dbReference type="STRING" id="1246637.MTBBW1_1920004"/>
<organism evidence="2 3">
    <name type="scientific">Desulfamplus magnetovallimortis</name>
    <dbReference type="NCBI Taxonomy" id="1246637"/>
    <lineage>
        <taxon>Bacteria</taxon>
        <taxon>Pseudomonadati</taxon>
        <taxon>Thermodesulfobacteriota</taxon>
        <taxon>Desulfobacteria</taxon>
        <taxon>Desulfobacterales</taxon>
        <taxon>Desulfobacteraceae</taxon>
        <taxon>Desulfamplus</taxon>
    </lineage>
</organism>
<dbReference type="Proteomes" id="UP000191931">
    <property type="component" value="Unassembled WGS sequence"/>
</dbReference>
<dbReference type="InterPro" id="IPR000182">
    <property type="entry name" value="GNAT_dom"/>
</dbReference>
<dbReference type="PANTHER" id="PTHR13355:SF11">
    <property type="entry name" value="GLUCOSAMINE 6-PHOSPHATE N-ACETYLTRANSFERASE"/>
    <property type="match status" value="1"/>
</dbReference>
<name>A0A1W1HB01_9BACT</name>
<reference evidence="2 3" key="1">
    <citation type="submission" date="2017-03" db="EMBL/GenBank/DDBJ databases">
        <authorList>
            <person name="Afonso C.L."/>
            <person name="Miller P.J."/>
            <person name="Scott M.A."/>
            <person name="Spackman E."/>
            <person name="Goraichik I."/>
            <person name="Dimitrov K.M."/>
            <person name="Suarez D.L."/>
            <person name="Swayne D.E."/>
        </authorList>
    </citation>
    <scope>NUCLEOTIDE SEQUENCE [LARGE SCALE GENOMIC DNA]</scope>
    <source>
        <strain evidence="2">PRJEB14757</strain>
    </source>
</reference>
<feature type="domain" description="N-acetyltransferase" evidence="1">
    <location>
        <begin position="1"/>
        <end position="139"/>
    </location>
</feature>
<dbReference type="PROSITE" id="PS51186">
    <property type="entry name" value="GNAT"/>
    <property type="match status" value="1"/>
</dbReference>
<dbReference type="AlphaFoldDB" id="A0A1W1HB01"/>
<dbReference type="InterPro" id="IPR016181">
    <property type="entry name" value="Acyl_CoA_acyltransferase"/>
</dbReference>
<dbReference type="InterPro" id="IPR039143">
    <property type="entry name" value="GNPNAT1-like"/>
</dbReference>
<dbReference type="EMBL" id="FWEV01000104">
    <property type="protein sequence ID" value="SLM29657.1"/>
    <property type="molecule type" value="Genomic_DNA"/>
</dbReference>
<accession>A0A1W1HB01</accession>
<dbReference type="RefSeq" id="WP_080806751.1">
    <property type="nucleotide sequence ID" value="NZ_LT828555.1"/>
</dbReference>
<dbReference type="Pfam" id="PF13673">
    <property type="entry name" value="Acetyltransf_10"/>
    <property type="match status" value="1"/>
</dbReference>
<dbReference type="OrthoDB" id="1821130at2"/>
<sequence>MKIETTSFEDSEAELRTIRETVFCLEQNVPRDIEWDGEDSDCAHVIAYDENNAPIGTGRIKPDGKIGRLAILKEYRQRGIGEKILNSLIDLARNKGLNQVYIHAQTHAESFYHKRGFAREGDEFIEADIKHIKMLLDITHI</sequence>
<evidence type="ECO:0000313" key="3">
    <source>
        <dbReference type="Proteomes" id="UP000191931"/>
    </source>
</evidence>
<keyword evidence="2" id="KW-0808">Transferase</keyword>
<protein>
    <submittedName>
        <fullName evidence="2">Putative Acetyltransferase, GNAT family</fullName>
    </submittedName>
</protein>
<keyword evidence="3" id="KW-1185">Reference proteome</keyword>
<dbReference type="PANTHER" id="PTHR13355">
    <property type="entry name" value="GLUCOSAMINE 6-PHOSPHATE N-ACETYLTRANSFERASE"/>
    <property type="match status" value="1"/>
</dbReference>